<dbReference type="GO" id="GO:0022857">
    <property type="term" value="F:transmembrane transporter activity"/>
    <property type="evidence" value="ECO:0007669"/>
    <property type="project" value="InterPro"/>
</dbReference>
<protein>
    <submittedName>
        <fullName evidence="8">Sugar transporter</fullName>
    </submittedName>
</protein>
<feature type="transmembrane region" description="Helical" evidence="6">
    <location>
        <begin position="149"/>
        <end position="169"/>
    </location>
</feature>
<keyword evidence="2" id="KW-1003">Cell membrane</keyword>
<dbReference type="SUPFAM" id="SSF103473">
    <property type="entry name" value="MFS general substrate transporter"/>
    <property type="match status" value="1"/>
</dbReference>
<evidence type="ECO:0000313" key="8">
    <source>
        <dbReference type="EMBL" id="KXV01077.1"/>
    </source>
</evidence>
<dbReference type="PATRIC" id="fig|442.7.peg.1889"/>
<sequence length="404" mass="42233">MDSIEPLDVERVRPPHGVGPAMLSLMLATFTIGTGEFAMMGLLPEFSHSLNITISQASWAISAYAMGVVIGAPLIAIIGARLPRRTLLLCLLCLFIAGNIGSILMPGFAGIELMRFITGLPHGAFFGVSALIGASMVERARRGRAVGQVLSGIMISTVIGSPLSTYAANHMGWRVAYGSIAALGVLCFAGIWFFAPRDRPHPGATALSELGAFKRPQVLLTLLTSAVGFGGLFGIYTFLTTGLTQVTHLPGWLVAVYQVVWGLGMVAGNALGGTMADRSIDRTVIVSLTASIVFMLAFWLLLPSPYAMLPVTFLVPAGIIMLSPALQTRLMEVAGDAQTLAASLNHSAFNLANAFGAWLGAVLVSSGFGLGSVGWGGAVFSALGLLIYLITIWQGRASASHAAA</sequence>
<evidence type="ECO:0000259" key="7">
    <source>
        <dbReference type="PROSITE" id="PS50850"/>
    </source>
</evidence>
<evidence type="ECO:0000256" key="5">
    <source>
        <dbReference type="ARBA" id="ARBA00023136"/>
    </source>
</evidence>
<dbReference type="InterPro" id="IPR036259">
    <property type="entry name" value="MFS_trans_sf"/>
</dbReference>
<feature type="transmembrane region" description="Helical" evidence="6">
    <location>
        <begin position="216"/>
        <end position="239"/>
    </location>
</feature>
<dbReference type="AlphaFoldDB" id="A0A149QVA2"/>
<keyword evidence="5 6" id="KW-0472">Membrane</keyword>
<feature type="transmembrane region" description="Helical" evidence="6">
    <location>
        <begin position="283"/>
        <end position="301"/>
    </location>
</feature>
<reference evidence="8 9" key="1">
    <citation type="submission" date="2015-06" db="EMBL/GenBank/DDBJ databases">
        <title>Improved classification and identification of acetic acid bacteria using matrix-assisted laser desorption/ionization time-of-flight mass spectrometry; Gluconobacter nephelii and Gluconobacter uchimurae are later heterotypic synonyms of Gluconobacter japonicus and Gluconobacter oxydans, respectively.</title>
        <authorList>
            <person name="Li L."/>
            <person name="Cleenwerck I."/>
            <person name="De Vuyst L."/>
            <person name="Vandamme P."/>
        </authorList>
    </citation>
    <scope>NUCLEOTIDE SEQUENCE [LARGE SCALE GENOMIC DNA]</scope>
    <source>
        <strain evidence="8 9">LMG 1764</strain>
    </source>
</reference>
<gene>
    <name evidence="8" type="ORF">AD929_07820</name>
</gene>
<feature type="transmembrane region" description="Helical" evidence="6">
    <location>
        <begin position="21"/>
        <end position="39"/>
    </location>
</feature>
<keyword evidence="8" id="KW-0813">Transport</keyword>
<evidence type="ECO:0000256" key="6">
    <source>
        <dbReference type="SAM" id="Phobius"/>
    </source>
</evidence>
<feature type="transmembrane region" description="Helical" evidence="6">
    <location>
        <begin position="175"/>
        <end position="195"/>
    </location>
</feature>
<dbReference type="PANTHER" id="PTHR43124:SF3">
    <property type="entry name" value="CHLORAMPHENICOL EFFLUX PUMP RV0191"/>
    <property type="match status" value="1"/>
</dbReference>
<feature type="domain" description="Major facilitator superfamily (MFS) profile" evidence="7">
    <location>
        <begin position="21"/>
        <end position="396"/>
    </location>
</feature>
<comment type="caution">
    <text evidence="8">The sequence shown here is derived from an EMBL/GenBank/DDBJ whole genome shotgun (WGS) entry which is preliminary data.</text>
</comment>
<keyword evidence="4 6" id="KW-1133">Transmembrane helix</keyword>
<evidence type="ECO:0000256" key="3">
    <source>
        <dbReference type="ARBA" id="ARBA00022692"/>
    </source>
</evidence>
<comment type="subcellular location">
    <subcellularLocation>
        <location evidence="1">Cell membrane</location>
        <topology evidence="1">Multi-pass membrane protein</topology>
    </subcellularLocation>
</comment>
<dbReference type="Proteomes" id="UP000075573">
    <property type="component" value="Unassembled WGS sequence"/>
</dbReference>
<feature type="transmembrane region" description="Helical" evidence="6">
    <location>
        <begin position="116"/>
        <end position="137"/>
    </location>
</feature>
<organism evidence="8 9">
    <name type="scientific">Gluconobacter potus</name>
    <dbReference type="NCBI Taxonomy" id="2724927"/>
    <lineage>
        <taxon>Bacteria</taxon>
        <taxon>Pseudomonadati</taxon>
        <taxon>Pseudomonadota</taxon>
        <taxon>Alphaproteobacteria</taxon>
        <taxon>Acetobacterales</taxon>
        <taxon>Acetobacteraceae</taxon>
        <taxon>Gluconobacter</taxon>
    </lineage>
</organism>
<dbReference type="PROSITE" id="PS50850">
    <property type="entry name" value="MFS"/>
    <property type="match status" value="1"/>
</dbReference>
<keyword evidence="3 6" id="KW-0812">Transmembrane</keyword>
<feature type="transmembrane region" description="Helical" evidence="6">
    <location>
        <begin position="251"/>
        <end position="271"/>
    </location>
</feature>
<accession>A0A149QVA2</accession>
<feature type="transmembrane region" description="Helical" evidence="6">
    <location>
        <begin position="307"/>
        <end position="326"/>
    </location>
</feature>
<dbReference type="Pfam" id="PF07690">
    <property type="entry name" value="MFS_1"/>
    <property type="match status" value="1"/>
</dbReference>
<keyword evidence="8" id="KW-0762">Sugar transport</keyword>
<dbReference type="InterPro" id="IPR050189">
    <property type="entry name" value="MFS_Efflux_Transporters"/>
</dbReference>
<dbReference type="EMBL" id="LHZB01000112">
    <property type="protein sequence ID" value="KXV01077.1"/>
    <property type="molecule type" value="Genomic_DNA"/>
</dbReference>
<proteinExistence type="predicted"/>
<dbReference type="RefSeq" id="WP_062495843.1">
    <property type="nucleotide sequence ID" value="NZ_LHZB01000112.1"/>
</dbReference>
<feature type="transmembrane region" description="Helical" evidence="6">
    <location>
        <begin position="347"/>
        <end position="368"/>
    </location>
</feature>
<dbReference type="CDD" id="cd17324">
    <property type="entry name" value="MFS_NepI_like"/>
    <property type="match status" value="1"/>
</dbReference>
<dbReference type="InterPro" id="IPR011701">
    <property type="entry name" value="MFS"/>
</dbReference>
<evidence type="ECO:0000256" key="4">
    <source>
        <dbReference type="ARBA" id="ARBA00022989"/>
    </source>
</evidence>
<dbReference type="InterPro" id="IPR020846">
    <property type="entry name" value="MFS_dom"/>
</dbReference>
<evidence type="ECO:0000256" key="2">
    <source>
        <dbReference type="ARBA" id="ARBA00022475"/>
    </source>
</evidence>
<dbReference type="Gene3D" id="1.20.1250.20">
    <property type="entry name" value="MFS general substrate transporter like domains"/>
    <property type="match status" value="1"/>
</dbReference>
<evidence type="ECO:0000313" key="9">
    <source>
        <dbReference type="Proteomes" id="UP000075573"/>
    </source>
</evidence>
<dbReference type="GO" id="GO:0005886">
    <property type="term" value="C:plasma membrane"/>
    <property type="evidence" value="ECO:0007669"/>
    <property type="project" value="UniProtKB-SubCell"/>
</dbReference>
<feature type="transmembrane region" description="Helical" evidence="6">
    <location>
        <begin position="374"/>
        <end position="393"/>
    </location>
</feature>
<feature type="transmembrane region" description="Helical" evidence="6">
    <location>
        <begin position="59"/>
        <end position="80"/>
    </location>
</feature>
<name>A0A149QVA2_9PROT</name>
<evidence type="ECO:0000256" key="1">
    <source>
        <dbReference type="ARBA" id="ARBA00004651"/>
    </source>
</evidence>
<feature type="transmembrane region" description="Helical" evidence="6">
    <location>
        <begin position="87"/>
        <end position="110"/>
    </location>
</feature>
<dbReference type="PANTHER" id="PTHR43124">
    <property type="entry name" value="PURINE EFFLUX PUMP PBUE"/>
    <property type="match status" value="1"/>
</dbReference>